<organism evidence="3">
    <name type="scientific">Opuntia streptacantha</name>
    <name type="common">Prickly pear cactus</name>
    <name type="synonym">Opuntia cardona</name>
    <dbReference type="NCBI Taxonomy" id="393608"/>
    <lineage>
        <taxon>Eukaryota</taxon>
        <taxon>Viridiplantae</taxon>
        <taxon>Streptophyta</taxon>
        <taxon>Embryophyta</taxon>
        <taxon>Tracheophyta</taxon>
        <taxon>Spermatophyta</taxon>
        <taxon>Magnoliopsida</taxon>
        <taxon>eudicotyledons</taxon>
        <taxon>Gunneridae</taxon>
        <taxon>Pentapetalae</taxon>
        <taxon>Caryophyllales</taxon>
        <taxon>Cactineae</taxon>
        <taxon>Cactaceae</taxon>
        <taxon>Opuntioideae</taxon>
        <taxon>Opuntia</taxon>
    </lineage>
</organism>
<name>A0A7C9AN41_OPUST</name>
<feature type="domain" description="CWZF3/5/7 THD" evidence="2">
    <location>
        <begin position="204"/>
        <end position="443"/>
    </location>
</feature>
<evidence type="ECO:0000313" key="3">
    <source>
        <dbReference type="EMBL" id="MBA4670870.1"/>
    </source>
</evidence>
<accession>A0A7C9AN41</accession>
<dbReference type="InterPro" id="IPR056406">
    <property type="entry name" value="THD_CWZF3/5/7"/>
</dbReference>
<dbReference type="InterPro" id="IPR055300">
    <property type="entry name" value="CWZF3/5/7"/>
</dbReference>
<dbReference type="Pfam" id="PF24756">
    <property type="entry name" value="THD_CWZF3-5-7"/>
    <property type="match status" value="1"/>
</dbReference>
<feature type="compositionally biased region" description="Basic and acidic residues" evidence="1">
    <location>
        <begin position="1"/>
        <end position="20"/>
    </location>
</feature>
<feature type="region of interest" description="Disordered" evidence="1">
    <location>
        <begin position="1"/>
        <end position="32"/>
    </location>
</feature>
<dbReference type="EMBL" id="GISG01248938">
    <property type="protein sequence ID" value="MBA4670870.1"/>
    <property type="molecule type" value="Transcribed_RNA"/>
</dbReference>
<dbReference type="AlphaFoldDB" id="A0A7C9AN41"/>
<reference evidence="3" key="1">
    <citation type="journal article" date="2013" name="J. Plant Res.">
        <title>Effect of fungi and light on seed germination of three Opuntia species from semiarid lands of central Mexico.</title>
        <authorList>
            <person name="Delgado-Sanchez P."/>
            <person name="Jimenez-Bremont J.F."/>
            <person name="Guerrero-Gonzalez Mde L."/>
            <person name="Flores J."/>
        </authorList>
    </citation>
    <scope>NUCLEOTIDE SEQUENCE</scope>
    <source>
        <tissue evidence="3">Cladode</tissue>
    </source>
</reference>
<reference evidence="3" key="2">
    <citation type="submission" date="2020-07" db="EMBL/GenBank/DDBJ databases">
        <authorList>
            <person name="Vera ALvarez R."/>
            <person name="Arias-Moreno D.M."/>
            <person name="Jimenez-Jacinto V."/>
            <person name="Jimenez-Bremont J.F."/>
            <person name="Swaminathan K."/>
            <person name="Moose S.P."/>
            <person name="Guerrero-Gonzalez M.L."/>
            <person name="Marino-Ramirez L."/>
            <person name="Landsman D."/>
            <person name="Rodriguez-Kessler M."/>
            <person name="Delgado-Sanchez P."/>
        </authorList>
    </citation>
    <scope>NUCLEOTIDE SEQUENCE</scope>
    <source>
        <tissue evidence="3">Cladode</tissue>
    </source>
</reference>
<dbReference type="PANTHER" id="PTHR46524">
    <property type="entry name" value="CW-TYPE ZINC FINGER"/>
    <property type="match status" value="1"/>
</dbReference>
<protein>
    <recommendedName>
        <fullName evidence="2">CWZF3/5/7 THD domain-containing protein</fullName>
    </recommendedName>
</protein>
<proteinExistence type="predicted"/>
<evidence type="ECO:0000256" key="1">
    <source>
        <dbReference type="SAM" id="MobiDB-lite"/>
    </source>
</evidence>
<sequence>MKISKSDPDKNVNKTSVSHEEADEFSPAKRLKSRIEGSSNEFAAYNEEMKVRKSNLSRISGIMVDASDDDCSAKKMSSGRHPAVHGVDNHPKFKSHACGKLDVSYEEGTSTSVQNFVMENQGARSVNKLRFHETKSQRVKSDVFDAIIKKEPSCHSHSLPKFEEGSGPNAMTVDKFSLRHPDLTGPASRDIGPSSSIANSFYRAAKTALKEATDLKHSANHLKKSGSGLESTRVFFQAALKFLHGASLLEPDHSEIRRCGEMSPSDVYSTTAKLCEYCAREYEKFNDMASAALAYKCMEVAYMRVVYYNDLAASRDRMALHMAVRAAPQADSPSSSASDIDNLNNQTAMDAEKNVNSSMEHRNHVISAGNRPNFMRLLDFTKDVNLAMEASRMSQSSFTAANPVVAQAGNEERLSCIKRVLDFSFHDVDGLLHLVRLAMDALNN</sequence>
<evidence type="ECO:0000259" key="2">
    <source>
        <dbReference type="Pfam" id="PF24756"/>
    </source>
</evidence>
<dbReference type="PANTHER" id="PTHR46524:SF7">
    <property type="entry name" value="CW-TYPE ZINC FINGER"/>
    <property type="match status" value="1"/>
</dbReference>